<proteinExistence type="predicted"/>
<reference evidence="1" key="1">
    <citation type="submission" date="2014-05" db="EMBL/GenBank/DDBJ databases">
        <authorList>
            <person name="Urmite Genomes"/>
        </authorList>
    </citation>
    <scope>NUCLEOTIDE SEQUENCE</scope>
    <source>
        <strain evidence="1">DSM 44074</strain>
    </source>
</reference>
<dbReference type="AlphaFoldDB" id="A0AAV2WSA7"/>
<evidence type="ECO:0000313" key="1">
    <source>
        <dbReference type="EMBL" id="CDQ46964.1"/>
    </source>
</evidence>
<evidence type="ECO:0000313" key="2">
    <source>
        <dbReference type="Proteomes" id="UP000028864"/>
    </source>
</evidence>
<accession>A0AAV2WSA7</accession>
<organism evidence="1 2">
    <name type="scientific">Mycolicibacterium neoaurum</name>
    <name type="common">Mycobacterium neoaurum</name>
    <dbReference type="NCBI Taxonomy" id="1795"/>
    <lineage>
        <taxon>Bacteria</taxon>
        <taxon>Bacillati</taxon>
        <taxon>Actinomycetota</taxon>
        <taxon>Actinomycetes</taxon>
        <taxon>Mycobacteriales</taxon>
        <taxon>Mycobacteriaceae</taxon>
        <taxon>Mycolicibacterium</taxon>
    </lineage>
</organism>
<sequence length="65" mass="6948">MTIALPTKFGVKTTMCDGIRRKSAGKRTAGIRPSYFGQFSAIRAPGLPRSPDTWMNSGLLSAGMS</sequence>
<dbReference type="EMBL" id="LK021342">
    <property type="protein sequence ID" value="CDQ46964.1"/>
    <property type="molecule type" value="Genomic_DNA"/>
</dbReference>
<reference evidence="1" key="2">
    <citation type="submission" date="2015-09" db="EMBL/GenBank/DDBJ databases">
        <title>Draft genome sequence of Mycobacterium neoaurum DSM 44074.</title>
        <authorList>
            <person name="Croce O."/>
            <person name="Robert C."/>
            <person name="Raoult D."/>
            <person name="Drancourt M."/>
        </authorList>
    </citation>
    <scope>NUCLEOTIDE SEQUENCE</scope>
    <source>
        <strain evidence="1">DSM 44074</strain>
    </source>
</reference>
<gene>
    <name evidence="1" type="ORF">BN1047_04881</name>
</gene>
<protein>
    <submittedName>
        <fullName evidence="1">Uncharacterized protein</fullName>
    </submittedName>
</protein>
<dbReference type="Proteomes" id="UP000028864">
    <property type="component" value="Unassembled WGS sequence"/>
</dbReference>
<name>A0AAV2WSA7_MYCNE</name>